<feature type="compositionally biased region" description="Low complexity" evidence="1">
    <location>
        <begin position="63"/>
        <end position="76"/>
    </location>
</feature>
<dbReference type="AlphaFoldDB" id="A0A8J2WX54"/>
<dbReference type="Proteomes" id="UP000789595">
    <property type="component" value="Unassembled WGS sequence"/>
</dbReference>
<reference evidence="2" key="1">
    <citation type="submission" date="2021-11" db="EMBL/GenBank/DDBJ databases">
        <authorList>
            <consortium name="Genoscope - CEA"/>
            <person name="William W."/>
        </authorList>
    </citation>
    <scope>NUCLEOTIDE SEQUENCE</scope>
</reference>
<keyword evidence="3" id="KW-1185">Reference proteome</keyword>
<feature type="region of interest" description="Disordered" evidence="1">
    <location>
        <begin position="120"/>
        <end position="161"/>
    </location>
</feature>
<sequence>MADRSPPVGLNIASFKLRNSAITEDLERQEVERENLWKRLQAARAEGDQLRALAQRSTDEDVSSASSSPRAIATIHEAPEEEEPLTPPREPTTPLEEAPTIAELLTVVSPERLAARIPSTEEAPGAELGSPERPPPPQAVPASSRFGRGGRGRHRSLPAAPPSETVIEGFVCPACFMRAPTQEVLQSHWEAVHQTSSDRFFDGARAAFRRVKRSMSQRPASSKATVAAPPPPIRKAAVARRHTWEMELVKWRQHALV</sequence>
<evidence type="ECO:0000313" key="3">
    <source>
        <dbReference type="Proteomes" id="UP000789595"/>
    </source>
</evidence>
<accession>A0A8J2WX54</accession>
<dbReference type="OrthoDB" id="10636307at2759"/>
<evidence type="ECO:0000313" key="2">
    <source>
        <dbReference type="EMBL" id="CAH0369385.1"/>
    </source>
</evidence>
<gene>
    <name evidence="2" type="ORF">PECAL_2P25060</name>
</gene>
<proteinExistence type="predicted"/>
<name>A0A8J2WX54_9STRA</name>
<dbReference type="EMBL" id="CAKKNE010000002">
    <property type="protein sequence ID" value="CAH0369385.1"/>
    <property type="molecule type" value="Genomic_DNA"/>
</dbReference>
<protein>
    <submittedName>
        <fullName evidence="2">Uncharacterized protein</fullName>
    </submittedName>
</protein>
<feature type="region of interest" description="Disordered" evidence="1">
    <location>
        <begin position="50"/>
        <end position="99"/>
    </location>
</feature>
<organism evidence="2 3">
    <name type="scientific">Pelagomonas calceolata</name>
    <dbReference type="NCBI Taxonomy" id="35677"/>
    <lineage>
        <taxon>Eukaryota</taxon>
        <taxon>Sar</taxon>
        <taxon>Stramenopiles</taxon>
        <taxon>Ochrophyta</taxon>
        <taxon>Pelagophyceae</taxon>
        <taxon>Pelagomonadales</taxon>
        <taxon>Pelagomonadaceae</taxon>
        <taxon>Pelagomonas</taxon>
    </lineage>
</organism>
<evidence type="ECO:0000256" key="1">
    <source>
        <dbReference type="SAM" id="MobiDB-lite"/>
    </source>
</evidence>
<comment type="caution">
    <text evidence="2">The sequence shown here is derived from an EMBL/GenBank/DDBJ whole genome shotgun (WGS) entry which is preliminary data.</text>
</comment>